<accession>A0A224Y9W2</accession>
<evidence type="ECO:0000256" key="1">
    <source>
        <dbReference type="SAM" id="SignalP"/>
    </source>
</evidence>
<keyword evidence="1" id="KW-0732">Signal</keyword>
<name>A0A224Y9W2_9ACAR</name>
<proteinExistence type="predicted"/>
<feature type="chain" id="PRO_5012850007" description="Pancreatic trypsin inhibitor" evidence="1">
    <location>
        <begin position="22"/>
        <end position="102"/>
    </location>
</feature>
<reference evidence="2" key="1">
    <citation type="journal article" date="2017" name="Parasit. Vectors">
        <title>Sialotranscriptomics of Rhipicephalus zambeziensis reveals intricate expression profiles of secretory proteins and suggests tight temporal transcriptional regulation during blood-feeding.</title>
        <authorList>
            <person name="de Castro M.H."/>
            <person name="de Klerk D."/>
            <person name="Pienaar R."/>
            <person name="Rees D.J.G."/>
            <person name="Mans B.J."/>
        </authorList>
    </citation>
    <scope>NUCLEOTIDE SEQUENCE</scope>
    <source>
        <tissue evidence="2">Salivary glands</tissue>
    </source>
</reference>
<sequence length="102" mass="11320">MKLLLWITAVCSVFCLIHTHGGCMGKCSPRKHSSQDKKAWVKWMSSVNTSSTCRRLKRAGCTVKKALFRSCERCVRACLAPPADFTPQQYGMMCAMGMGVRG</sequence>
<evidence type="ECO:0008006" key="3">
    <source>
        <dbReference type="Google" id="ProtNLM"/>
    </source>
</evidence>
<organism evidence="2">
    <name type="scientific">Rhipicephalus zambeziensis</name>
    <dbReference type="NCBI Taxonomy" id="60191"/>
    <lineage>
        <taxon>Eukaryota</taxon>
        <taxon>Metazoa</taxon>
        <taxon>Ecdysozoa</taxon>
        <taxon>Arthropoda</taxon>
        <taxon>Chelicerata</taxon>
        <taxon>Arachnida</taxon>
        <taxon>Acari</taxon>
        <taxon>Parasitiformes</taxon>
        <taxon>Ixodida</taxon>
        <taxon>Ixodoidea</taxon>
        <taxon>Ixodidae</taxon>
        <taxon>Rhipicephalinae</taxon>
        <taxon>Rhipicephalus</taxon>
        <taxon>Rhipicephalus</taxon>
    </lineage>
</organism>
<protein>
    <recommendedName>
        <fullName evidence="3">Pancreatic trypsin inhibitor</fullName>
    </recommendedName>
</protein>
<feature type="signal peptide" evidence="1">
    <location>
        <begin position="1"/>
        <end position="21"/>
    </location>
</feature>
<evidence type="ECO:0000313" key="2">
    <source>
        <dbReference type="EMBL" id="MAA14498.1"/>
    </source>
</evidence>
<dbReference type="AlphaFoldDB" id="A0A224Y9W2"/>
<dbReference type="EMBL" id="GFPF01003352">
    <property type="protein sequence ID" value="MAA14498.1"/>
    <property type="molecule type" value="Transcribed_RNA"/>
</dbReference>